<comment type="caution">
    <text evidence="3">The sequence shown here is derived from an EMBL/GenBank/DDBJ whole genome shotgun (WGS) entry which is preliminary data.</text>
</comment>
<dbReference type="EMBL" id="JAEHOE010000016">
    <property type="protein sequence ID" value="KAG2497002.1"/>
    <property type="molecule type" value="Genomic_DNA"/>
</dbReference>
<protein>
    <submittedName>
        <fullName evidence="3">Uncharacterized protein</fullName>
    </submittedName>
</protein>
<evidence type="ECO:0000256" key="1">
    <source>
        <dbReference type="SAM" id="MobiDB-lite"/>
    </source>
</evidence>
<keyword evidence="2" id="KW-0812">Transmembrane</keyword>
<dbReference type="OrthoDB" id="551733at2759"/>
<dbReference type="AlphaFoldDB" id="A0A835Y8K6"/>
<feature type="transmembrane region" description="Helical" evidence="2">
    <location>
        <begin position="220"/>
        <end position="239"/>
    </location>
</feature>
<dbReference type="Proteomes" id="UP000612055">
    <property type="component" value="Unassembled WGS sequence"/>
</dbReference>
<sequence length="1123" mass="110852">MGPIKDLFASGQLERGAAHVEALWARRLESAPLKDEDAADVAWLLEATADSPDTQLRLWPRLLGLLTRWAFLLPRTVRSPPGGQQASGPSGAATLATLQRWLSGFLASRRGALPWRLQAPALLLLVVAAASPAAPGAAPSSSASPSSGDAREAAMAARTLACEALAAALAASQQQQQLRPGAPPADLLDPVGPGDAVADLCTAAQLVMERLAEEGDARRLADLLAALLAMIAAAVAAAASAGTVGGGGPQAAVVAAAGREAAAVALAALHASCRQLASSVARLAVTAVAAAAPTAAAAAGALAALAQVVQASTARAAAAAVASPALALAPTAAAAAVMASSGPALPSIDRHPWAFLAVASTAAGGFLEGCAAAVRLQPPHLQAAAAAALQPPTAALAAALVAAAGGVAAGWDRPGGAGPQGTVAVAGEAVGYCWARLRLQPPLPGLAVAAAAEQMAAAAARVVPGGGGGSSGGGGWHPARGALAMLMGGGLGLARLAALAATGGSPAAADELLASHSRGPLFADVQALARAVVELARPPPPPPPPAHPAAAQAAAAAQAEQASYAAHLARGLLYDMAVATRQLHGLYGSLADSPRGRAWLAALPLPASAALRELLDRAFVCAVSLLTTAYDTVAPALPPPSQPFPPPPAAAGLSADWAQAEAAAAAETAAMALGALSDVQFCAVQLRIHGELVHRLSTAVALAPSAAAAALTAQMPCYPALAAAYADGGAPVAVSRLAFLLPLAASVAPAAAEAGTAASAVLPYVYLLLKGAPESVVQAAHAVWAALMEALCQDGQMGDGSTSGPDGPNAPNLLGSPEQQHRGILRRLFGGGGGGRGGARPPHGQIAGGGGSGEPACRRGGLAVAEAMVPYYLERTCQPPCSVTDVEALERGLRQAFLSLPLGHPAKAWALARLARQLSAWAGPYEKDAAAVLAAPAPPPSPLPFGSAFDAETAGPAPGSVPLMLRTCVALATLVVLIDFPLLPYALSVLDELLVPPTAAGPGPWLAGDPGDAPGAIATAGAGRSGPGYEIAPPRVGPGGPAQAGGLDGGPGPGLGPMGTVELLGPRARLGLLQALHDVFLMSDDYGRKPLLESWLRRTLGLVAPAAAARESGSTGQLRVRLV</sequence>
<feature type="compositionally biased region" description="Gly residues" evidence="1">
    <location>
        <begin position="1037"/>
        <end position="1047"/>
    </location>
</feature>
<keyword evidence="2" id="KW-1133">Transmembrane helix</keyword>
<evidence type="ECO:0000313" key="3">
    <source>
        <dbReference type="EMBL" id="KAG2497002.1"/>
    </source>
</evidence>
<proteinExistence type="predicted"/>
<feature type="region of interest" description="Disordered" evidence="1">
    <location>
        <begin position="1027"/>
        <end position="1047"/>
    </location>
</feature>
<feature type="transmembrane region" description="Helical" evidence="2">
    <location>
        <begin position="353"/>
        <end position="374"/>
    </location>
</feature>
<reference evidence="3" key="1">
    <citation type="journal article" date="2020" name="bioRxiv">
        <title>Comparative genomics of Chlamydomonas.</title>
        <authorList>
            <person name="Craig R.J."/>
            <person name="Hasan A.R."/>
            <person name="Ness R.W."/>
            <person name="Keightley P.D."/>
        </authorList>
    </citation>
    <scope>NUCLEOTIDE SEQUENCE</scope>
    <source>
        <strain evidence="3">CCAP 11/70</strain>
    </source>
</reference>
<gene>
    <name evidence="3" type="ORF">HYH03_005007</name>
</gene>
<feature type="transmembrane region" description="Helical" evidence="2">
    <location>
        <begin position="317"/>
        <end position="341"/>
    </location>
</feature>
<accession>A0A835Y8K6</accession>
<evidence type="ECO:0000256" key="2">
    <source>
        <dbReference type="SAM" id="Phobius"/>
    </source>
</evidence>
<keyword evidence="2" id="KW-0472">Membrane</keyword>
<feature type="transmembrane region" description="Helical" evidence="2">
    <location>
        <begin position="283"/>
        <end position="305"/>
    </location>
</feature>
<organism evidence="3 4">
    <name type="scientific">Edaphochlamys debaryana</name>
    <dbReference type="NCBI Taxonomy" id="47281"/>
    <lineage>
        <taxon>Eukaryota</taxon>
        <taxon>Viridiplantae</taxon>
        <taxon>Chlorophyta</taxon>
        <taxon>core chlorophytes</taxon>
        <taxon>Chlorophyceae</taxon>
        <taxon>CS clade</taxon>
        <taxon>Chlamydomonadales</taxon>
        <taxon>Chlamydomonadales incertae sedis</taxon>
        <taxon>Edaphochlamys</taxon>
    </lineage>
</organism>
<feature type="region of interest" description="Disordered" evidence="1">
    <location>
        <begin position="831"/>
        <end position="852"/>
    </location>
</feature>
<name>A0A835Y8K6_9CHLO</name>
<keyword evidence="4" id="KW-1185">Reference proteome</keyword>
<evidence type="ECO:0000313" key="4">
    <source>
        <dbReference type="Proteomes" id="UP000612055"/>
    </source>
</evidence>